<reference evidence="6" key="1">
    <citation type="submission" date="2023-07" db="EMBL/GenBank/DDBJ databases">
        <title>Gilvimarinus algae sp. nov., isolated from the surface of Kelp.</title>
        <authorList>
            <person name="Sun Y.Y."/>
            <person name="Gong Y."/>
            <person name="Du Z.J."/>
        </authorList>
    </citation>
    <scope>NUCLEOTIDE SEQUENCE</scope>
    <source>
        <strain evidence="6">SDUM040014</strain>
    </source>
</reference>
<dbReference type="PANTHER" id="PTHR30329:SF17">
    <property type="entry name" value="LIPOPROTEIN YFIB-RELATED"/>
    <property type="match status" value="1"/>
</dbReference>
<dbReference type="SUPFAM" id="SSF103088">
    <property type="entry name" value="OmpA-like"/>
    <property type="match status" value="1"/>
</dbReference>
<dbReference type="Gene3D" id="2.60.40.2540">
    <property type="match status" value="1"/>
</dbReference>
<dbReference type="CDD" id="cd07185">
    <property type="entry name" value="OmpA_C-like"/>
    <property type="match status" value="1"/>
</dbReference>
<dbReference type="InterPro" id="IPR006664">
    <property type="entry name" value="OMP_bac"/>
</dbReference>
<dbReference type="Gene3D" id="3.30.1330.60">
    <property type="entry name" value="OmpA-like domain"/>
    <property type="match status" value="1"/>
</dbReference>
<feature type="chain" id="PRO_5046942350" evidence="4">
    <location>
        <begin position="25"/>
        <end position="300"/>
    </location>
</feature>
<organism evidence="6 7">
    <name type="scientific">Gilvimarinus algae</name>
    <dbReference type="NCBI Taxonomy" id="3058037"/>
    <lineage>
        <taxon>Bacteria</taxon>
        <taxon>Pseudomonadati</taxon>
        <taxon>Pseudomonadota</taxon>
        <taxon>Gammaproteobacteria</taxon>
        <taxon>Cellvibrionales</taxon>
        <taxon>Cellvibrionaceae</taxon>
        <taxon>Gilvimarinus</taxon>
    </lineage>
</organism>
<evidence type="ECO:0000256" key="4">
    <source>
        <dbReference type="SAM" id="SignalP"/>
    </source>
</evidence>
<evidence type="ECO:0000313" key="6">
    <source>
        <dbReference type="EMBL" id="MDO3382961.1"/>
    </source>
</evidence>
<sequence>MKSRFLVPLMHALAGAAISVQAAAASFSGPMETTQWRVDASVFACKLYQQVPLLGQAVFLHRAGEQQRFYLSEINRQLAPGEARLYALTPSWRAFGQHQELGSVTIEEGDEPIRLGWRDSQPLMAQLHEGHQLLLRGDAWYEGESGVDVVIEPIRFRQALGEFQDCLGRLLPVNYDQIRRSSVHFPGGTEEFDDAERERLDNLARYVLADPYVTALVVDGHTDGTGLRAENLELSKRRAEFVVAYLVERGVPEDLVQVRWHGERYPVASNRTVAGRAENRRVTVRVDRFEPDPDAIARAD</sequence>
<feature type="signal peptide" evidence="4">
    <location>
        <begin position="1"/>
        <end position="24"/>
    </location>
</feature>
<accession>A0ABT8TJY3</accession>
<evidence type="ECO:0000259" key="5">
    <source>
        <dbReference type="PROSITE" id="PS51123"/>
    </source>
</evidence>
<dbReference type="PRINTS" id="PR01023">
    <property type="entry name" value="NAFLGMOTY"/>
</dbReference>
<evidence type="ECO:0000256" key="2">
    <source>
        <dbReference type="ARBA" id="ARBA00023136"/>
    </source>
</evidence>
<name>A0ABT8TJY3_9GAMM</name>
<dbReference type="EMBL" id="JAULRT010000059">
    <property type="protein sequence ID" value="MDO3382961.1"/>
    <property type="molecule type" value="Genomic_DNA"/>
</dbReference>
<keyword evidence="2 3" id="KW-0472">Membrane</keyword>
<keyword evidence="7" id="KW-1185">Reference proteome</keyword>
<dbReference type="InterPro" id="IPR050330">
    <property type="entry name" value="Bact_OuterMem_StrucFunc"/>
</dbReference>
<dbReference type="RefSeq" id="WP_302713541.1">
    <property type="nucleotide sequence ID" value="NZ_JAULRT010000059.1"/>
</dbReference>
<protein>
    <submittedName>
        <fullName evidence="6">OmpA family protein</fullName>
    </submittedName>
</protein>
<proteinExistence type="predicted"/>
<dbReference type="Proteomes" id="UP001168380">
    <property type="component" value="Unassembled WGS sequence"/>
</dbReference>
<dbReference type="InterPro" id="IPR041544">
    <property type="entry name" value="MotY_N"/>
</dbReference>
<evidence type="ECO:0000256" key="1">
    <source>
        <dbReference type="ARBA" id="ARBA00004442"/>
    </source>
</evidence>
<keyword evidence="4" id="KW-0732">Signal</keyword>
<feature type="domain" description="OmpA-like" evidence="5">
    <location>
        <begin position="172"/>
        <end position="290"/>
    </location>
</feature>
<evidence type="ECO:0000313" key="7">
    <source>
        <dbReference type="Proteomes" id="UP001168380"/>
    </source>
</evidence>
<dbReference type="PRINTS" id="PR01021">
    <property type="entry name" value="OMPADOMAIN"/>
</dbReference>
<dbReference type="PANTHER" id="PTHR30329">
    <property type="entry name" value="STATOR ELEMENT OF FLAGELLAR MOTOR COMPLEX"/>
    <property type="match status" value="1"/>
</dbReference>
<dbReference type="Pfam" id="PF18393">
    <property type="entry name" value="MotY_N"/>
    <property type="match status" value="1"/>
</dbReference>
<evidence type="ECO:0000256" key="3">
    <source>
        <dbReference type="PROSITE-ProRule" id="PRU00473"/>
    </source>
</evidence>
<comment type="subcellular location">
    <subcellularLocation>
        <location evidence="1">Cell outer membrane</location>
    </subcellularLocation>
</comment>
<gene>
    <name evidence="6" type="ORF">QWI16_12350</name>
</gene>
<dbReference type="PROSITE" id="PS51123">
    <property type="entry name" value="OMPA_2"/>
    <property type="match status" value="1"/>
</dbReference>
<comment type="caution">
    <text evidence="6">The sequence shown here is derived from an EMBL/GenBank/DDBJ whole genome shotgun (WGS) entry which is preliminary data.</text>
</comment>
<dbReference type="InterPro" id="IPR036737">
    <property type="entry name" value="OmpA-like_sf"/>
</dbReference>
<dbReference type="Pfam" id="PF00691">
    <property type="entry name" value="OmpA"/>
    <property type="match status" value="1"/>
</dbReference>
<dbReference type="InterPro" id="IPR006665">
    <property type="entry name" value="OmpA-like"/>
</dbReference>